<feature type="region of interest" description="Disordered" evidence="2">
    <location>
        <begin position="393"/>
        <end position="436"/>
    </location>
</feature>
<feature type="compositionally biased region" description="Basic and acidic residues" evidence="2">
    <location>
        <begin position="695"/>
        <end position="705"/>
    </location>
</feature>
<dbReference type="EMBL" id="JACEFO010001924">
    <property type="protein sequence ID" value="KAF8693382.1"/>
    <property type="molecule type" value="Genomic_DNA"/>
</dbReference>
<proteinExistence type="predicted"/>
<evidence type="ECO:0000256" key="2">
    <source>
        <dbReference type="SAM" id="MobiDB-lite"/>
    </source>
</evidence>
<feature type="region of interest" description="Disordered" evidence="2">
    <location>
        <begin position="1046"/>
        <end position="1088"/>
    </location>
</feature>
<dbReference type="AlphaFoldDB" id="A0A835BN15"/>
<feature type="compositionally biased region" description="Basic and acidic residues" evidence="2">
    <location>
        <begin position="411"/>
        <end position="425"/>
    </location>
</feature>
<dbReference type="PANTHER" id="PTHR47186:SF54">
    <property type="entry name" value="DISEASE RESISTANCE RPP13-LIKE PROTEIN 4"/>
    <property type="match status" value="1"/>
</dbReference>
<feature type="compositionally biased region" description="Polar residues" evidence="2">
    <location>
        <begin position="25"/>
        <end position="35"/>
    </location>
</feature>
<feature type="compositionally biased region" description="Pro residues" evidence="2">
    <location>
        <begin position="141"/>
        <end position="152"/>
    </location>
</feature>
<feature type="compositionally biased region" description="Low complexity" evidence="2">
    <location>
        <begin position="659"/>
        <end position="672"/>
    </location>
</feature>
<evidence type="ECO:0000313" key="4">
    <source>
        <dbReference type="EMBL" id="KAF8693382.1"/>
    </source>
</evidence>
<feature type="compositionally biased region" description="Low complexity" evidence="2">
    <location>
        <begin position="36"/>
        <end position="51"/>
    </location>
</feature>
<dbReference type="OrthoDB" id="1934998at2759"/>
<evidence type="ECO:0000256" key="1">
    <source>
        <dbReference type="ARBA" id="ARBA00022737"/>
    </source>
</evidence>
<evidence type="ECO:0000313" key="5">
    <source>
        <dbReference type="Proteomes" id="UP000636709"/>
    </source>
</evidence>
<dbReference type="InterPro" id="IPR032675">
    <property type="entry name" value="LRR_dom_sf"/>
</dbReference>
<feature type="region of interest" description="Disordered" evidence="2">
    <location>
        <begin position="1"/>
        <end position="372"/>
    </location>
</feature>
<feature type="compositionally biased region" description="Low complexity" evidence="2">
    <location>
        <begin position="312"/>
        <end position="321"/>
    </location>
</feature>
<accession>A0A835BN15</accession>
<evidence type="ECO:0000259" key="3">
    <source>
        <dbReference type="Pfam" id="PF23598"/>
    </source>
</evidence>
<comment type="caution">
    <text evidence="4">The sequence shown here is derived from an EMBL/GenBank/DDBJ whole genome shotgun (WGS) entry which is preliminary data.</text>
</comment>
<dbReference type="InterPro" id="IPR055414">
    <property type="entry name" value="LRR_R13L4/SHOC2-like"/>
</dbReference>
<gene>
    <name evidence="4" type="ORF">HU200_038772</name>
</gene>
<feature type="domain" description="Disease resistance R13L4/SHOC-2-like LRR" evidence="3">
    <location>
        <begin position="760"/>
        <end position="893"/>
    </location>
</feature>
<feature type="compositionally biased region" description="Basic and acidic residues" evidence="2">
    <location>
        <begin position="195"/>
        <end position="204"/>
    </location>
</feature>
<organism evidence="4 5">
    <name type="scientific">Digitaria exilis</name>
    <dbReference type="NCBI Taxonomy" id="1010633"/>
    <lineage>
        <taxon>Eukaryota</taxon>
        <taxon>Viridiplantae</taxon>
        <taxon>Streptophyta</taxon>
        <taxon>Embryophyta</taxon>
        <taxon>Tracheophyta</taxon>
        <taxon>Spermatophyta</taxon>
        <taxon>Magnoliopsida</taxon>
        <taxon>Liliopsida</taxon>
        <taxon>Poales</taxon>
        <taxon>Poaceae</taxon>
        <taxon>PACMAD clade</taxon>
        <taxon>Panicoideae</taxon>
        <taxon>Panicodae</taxon>
        <taxon>Paniceae</taxon>
        <taxon>Anthephorinae</taxon>
        <taxon>Digitaria</taxon>
    </lineage>
</organism>
<dbReference type="PANTHER" id="PTHR47186">
    <property type="entry name" value="LEUCINE-RICH REPEAT-CONTAINING PROTEIN 57"/>
    <property type="match status" value="1"/>
</dbReference>
<feature type="region of interest" description="Disordered" evidence="2">
    <location>
        <begin position="531"/>
        <end position="564"/>
    </location>
</feature>
<reference evidence="4" key="1">
    <citation type="submission" date="2020-07" db="EMBL/GenBank/DDBJ databases">
        <title>Genome sequence and genetic diversity analysis of an under-domesticated orphan crop, white fonio (Digitaria exilis).</title>
        <authorList>
            <person name="Bennetzen J.L."/>
            <person name="Chen S."/>
            <person name="Ma X."/>
            <person name="Wang X."/>
            <person name="Yssel A.E.J."/>
            <person name="Chaluvadi S.R."/>
            <person name="Johnson M."/>
            <person name="Gangashetty P."/>
            <person name="Hamidou F."/>
            <person name="Sanogo M.D."/>
            <person name="Zwaenepoel A."/>
            <person name="Wallace J."/>
            <person name="Van De Peer Y."/>
            <person name="Van Deynze A."/>
        </authorList>
    </citation>
    <scope>NUCLEOTIDE SEQUENCE</scope>
    <source>
        <tissue evidence="4">Leaves</tissue>
    </source>
</reference>
<feature type="compositionally biased region" description="Low complexity" evidence="2">
    <location>
        <begin position="531"/>
        <end position="544"/>
    </location>
</feature>
<feature type="region of interest" description="Disordered" evidence="2">
    <location>
        <begin position="645"/>
        <end position="713"/>
    </location>
</feature>
<name>A0A835BN15_9POAL</name>
<keyword evidence="5" id="KW-1185">Reference proteome</keyword>
<dbReference type="Pfam" id="PF23598">
    <property type="entry name" value="LRR_14"/>
    <property type="match status" value="1"/>
</dbReference>
<feature type="compositionally biased region" description="Pro residues" evidence="2">
    <location>
        <begin position="168"/>
        <end position="180"/>
    </location>
</feature>
<feature type="compositionally biased region" description="Low complexity" evidence="2">
    <location>
        <begin position="181"/>
        <end position="193"/>
    </location>
</feature>
<sequence length="1157" mass="129205">MADHGKETITPPPPSPSPETETMDGAQSATETTDYASEFTSEAATETTVSATPPPPPPPPPPPREVDPTDDDVASELDDSTLSTEDESDVPDLPAPPQEKPEATAAAGQPQQTATEATTTQPPPLPTKAEEEPVVTTPPSSETPPPPPPPPQGMVAEKVDAAEKQLPETPPAPPLQPPPAQQQQQQEGGPTEEASSVHEEEKNKTPVMAQEQGEETKLEGEKKKKQQAAGPSGVHEARRRWRQLQAAVRLIFCKKRDRSTPQPHPESPLPEGEGEGQTKLHEGDMKPAAPAGNQPASGEEQTAPVPPPPETPSSQETPATTADAEKPLPTAPPTQQQPPQKQEGIRHPEQASTVQEEEKDAAAAQEGGEKAARRWRWLRAAVRLLFLRPKHKEVSGVAEGKKTTTPAEEELAQRKDSEEKEEKPKPKPKPHPKWRREEERLEKILEDAFTRLLATEYHQLRPIRRKCLLTFSVFELADEVKKQAMVYWWVSEFNLKHQIDQSAATDAAAAPAEMRSRKRKLFLGWERKPAAAPAAGGSNNSPAPQRKDGGDSGGSNPPDDEAAEGIFSELSSNGFLEPKRNWCSKVIHGCKVNPLVHWMVKRRARDDGFADLDVDGKPAKLQRGSSIACLTAANRHLLQEMRMKDDEPQLQHAANKPNTTRTTSPTSLQSTTQDKAPGQVADKHNTTRTTSRTTQDQDKAPDQGKKNTQTILDYEHEDISPSFKRKRVILNVNAHVYPVSKSMFLYLADYLVVLQLGRWCNLDDKTYMEVDGLESLSEIGLLRNLRYLSLRGLRLTQLPKGIQQLKKLAILDMRGCQNLVNVKITMPLKQLTHLDLTECYMLEHIGRGITSLSELQVFKGFVFATGTQGNRACRVQDLKKLKKLQKLTISIATEANVGKGDMAELKHLTSLHKLTITWSEIPRILDGDSENVKSMREGLVEKWTSFDVPQELLKLDLRCYPKKELKLKVHPNLKKLYLRGGDLEKFSIDEPQPINSSDKTNCITTLRLRYLKNFNMDWEEIRSVLKDIEYVEIVLKDEKVTKDVDKDQKDNNMNIKDQKVDVDKDEKDKNIDMKDQDDKHTYRKDQKDIGEAHKLMNNIDMKDQKDIDAEQKFLLKKRMLYSNLDESGVWVKDSTEEANLLRLKALGDVEKSKGALS</sequence>
<keyword evidence="1" id="KW-0677">Repeat</keyword>
<feature type="compositionally biased region" description="Basic and acidic residues" evidence="2">
    <location>
        <begin position="276"/>
        <end position="285"/>
    </location>
</feature>
<feature type="compositionally biased region" description="Basic and acidic residues" evidence="2">
    <location>
        <begin position="157"/>
        <end position="166"/>
    </location>
</feature>
<feature type="compositionally biased region" description="Pro residues" evidence="2">
    <location>
        <begin position="52"/>
        <end position="63"/>
    </location>
</feature>
<feature type="compositionally biased region" description="Acidic residues" evidence="2">
    <location>
        <begin position="68"/>
        <end position="90"/>
    </location>
</feature>
<feature type="compositionally biased region" description="Low complexity" evidence="2">
    <location>
        <begin position="103"/>
        <end position="120"/>
    </location>
</feature>
<dbReference type="Gene3D" id="3.80.10.10">
    <property type="entry name" value="Ribonuclease Inhibitor"/>
    <property type="match status" value="1"/>
</dbReference>
<dbReference type="SUPFAM" id="SSF52058">
    <property type="entry name" value="L domain-like"/>
    <property type="match status" value="1"/>
</dbReference>
<protein>
    <recommendedName>
        <fullName evidence="3">Disease resistance R13L4/SHOC-2-like LRR domain-containing protein</fullName>
    </recommendedName>
</protein>
<dbReference type="Proteomes" id="UP000636709">
    <property type="component" value="Unassembled WGS sequence"/>
</dbReference>